<dbReference type="Pfam" id="PF20661">
    <property type="entry name" value="SutA-RBD"/>
    <property type="match status" value="1"/>
</dbReference>
<dbReference type="Proteomes" id="UP001501565">
    <property type="component" value="Unassembled WGS sequence"/>
</dbReference>
<feature type="region of interest" description="Disordered" evidence="1">
    <location>
        <begin position="41"/>
        <end position="71"/>
    </location>
</feature>
<comment type="caution">
    <text evidence="3">The sequence shown here is derived from an EMBL/GenBank/DDBJ whole genome shotgun (WGS) entry which is preliminary data.</text>
</comment>
<keyword evidence="4" id="KW-1185">Reference proteome</keyword>
<evidence type="ECO:0000256" key="1">
    <source>
        <dbReference type="SAM" id="MobiDB-lite"/>
    </source>
</evidence>
<sequence length="71" mass="7560">MAVKSKSVSKKKETQAVETSLSIEEQTRAFLSAGGNIEQVNTGVSGQQSMKGTKHIVLNPSNLSTAPTRKN</sequence>
<name>A0ABP7M8H2_9GAMM</name>
<feature type="compositionally biased region" description="Polar residues" evidence="1">
    <location>
        <begin position="41"/>
        <end position="51"/>
    </location>
</feature>
<feature type="region of interest" description="Disordered" evidence="1">
    <location>
        <begin position="1"/>
        <end position="21"/>
    </location>
</feature>
<accession>A0ABP7M8H2</accession>
<dbReference type="EMBL" id="BAABBN010000004">
    <property type="protein sequence ID" value="GAA3916849.1"/>
    <property type="molecule type" value="Genomic_DNA"/>
</dbReference>
<evidence type="ECO:0000313" key="4">
    <source>
        <dbReference type="Proteomes" id="UP001501565"/>
    </source>
</evidence>
<evidence type="ECO:0000259" key="2">
    <source>
        <dbReference type="Pfam" id="PF20661"/>
    </source>
</evidence>
<evidence type="ECO:0000313" key="3">
    <source>
        <dbReference type="EMBL" id="GAA3916849.1"/>
    </source>
</evidence>
<reference evidence="4" key="1">
    <citation type="journal article" date="2019" name="Int. J. Syst. Evol. Microbiol.">
        <title>The Global Catalogue of Microorganisms (GCM) 10K type strain sequencing project: providing services to taxonomists for standard genome sequencing and annotation.</title>
        <authorList>
            <consortium name="The Broad Institute Genomics Platform"/>
            <consortium name="The Broad Institute Genome Sequencing Center for Infectious Disease"/>
            <person name="Wu L."/>
            <person name="Ma J."/>
        </authorList>
    </citation>
    <scope>NUCLEOTIDE SEQUENCE [LARGE SCALE GENOMIC DNA]</scope>
    <source>
        <strain evidence="4">JCM 17551</strain>
    </source>
</reference>
<feature type="domain" description="Transcriptional regulator SutA RNAP-binding" evidence="2">
    <location>
        <begin position="16"/>
        <end position="48"/>
    </location>
</feature>
<proteinExistence type="predicted"/>
<dbReference type="InterPro" id="IPR049191">
    <property type="entry name" value="SutA_RBD"/>
</dbReference>
<organism evidence="3 4">
    <name type="scientific">Litoribacillus peritrichatus</name>
    <dbReference type="NCBI Taxonomy" id="718191"/>
    <lineage>
        <taxon>Bacteria</taxon>
        <taxon>Pseudomonadati</taxon>
        <taxon>Pseudomonadota</taxon>
        <taxon>Gammaproteobacteria</taxon>
        <taxon>Oceanospirillales</taxon>
        <taxon>Oceanospirillaceae</taxon>
        <taxon>Litoribacillus</taxon>
    </lineage>
</organism>
<dbReference type="RefSeq" id="WP_344796038.1">
    <property type="nucleotide sequence ID" value="NZ_BAABBN010000004.1"/>
</dbReference>
<gene>
    <name evidence="3" type="ORF">GCM10022277_09600</name>
</gene>
<protein>
    <recommendedName>
        <fullName evidence="2">Transcriptional regulator SutA RNAP-binding domain-containing protein</fullName>
    </recommendedName>
</protein>
<feature type="compositionally biased region" description="Polar residues" evidence="1">
    <location>
        <begin position="59"/>
        <end position="71"/>
    </location>
</feature>